<evidence type="ECO:0000313" key="3">
    <source>
        <dbReference type="EMBL" id="AZP18542.1"/>
    </source>
</evidence>
<dbReference type="PANTHER" id="PTHR48079">
    <property type="entry name" value="PROTEIN YEEZ"/>
    <property type="match status" value="1"/>
</dbReference>
<keyword evidence="4" id="KW-1185">Reference proteome</keyword>
<organism evidence="3 4">
    <name type="scientific">Streptomyces aquilus</name>
    <dbReference type="NCBI Taxonomy" id="2548456"/>
    <lineage>
        <taxon>Bacteria</taxon>
        <taxon>Bacillati</taxon>
        <taxon>Actinomycetota</taxon>
        <taxon>Actinomycetes</taxon>
        <taxon>Kitasatosporales</taxon>
        <taxon>Streptomycetaceae</taxon>
        <taxon>Streptomyces</taxon>
    </lineage>
</organism>
<name>A0A3S9I2M5_9ACTN</name>
<dbReference type="EMBL" id="CP034463">
    <property type="protein sequence ID" value="AZP18542.1"/>
    <property type="molecule type" value="Genomic_DNA"/>
</dbReference>
<dbReference type="Pfam" id="PF01370">
    <property type="entry name" value="Epimerase"/>
    <property type="match status" value="1"/>
</dbReference>
<feature type="region of interest" description="Disordered" evidence="1">
    <location>
        <begin position="127"/>
        <end position="152"/>
    </location>
</feature>
<dbReference type="AlphaFoldDB" id="A0A3S9I2M5"/>
<dbReference type="SUPFAM" id="SSF51735">
    <property type="entry name" value="NAD(P)-binding Rossmann-fold domains"/>
    <property type="match status" value="1"/>
</dbReference>
<evidence type="ECO:0000259" key="2">
    <source>
        <dbReference type="Pfam" id="PF01370"/>
    </source>
</evidence>
<dbReference type="GO" id="GO:0005737">
    <property type="term" value="C:cytoplasm"/>
    <property type="evidence" value="ECO:0007669"/>
    <property type="project" value="TreeGrafter"/>
</dbReference>
<dbReference type="Proteomes" id="UP000280197">
    <property type="component" value="Chromosome"/>
</dbReference>
<accession>A0A3S9I2M5</accession>
<dbReference type="InterPro" id="IPR001509">
    <property type="entry name" value="Epimerase_deHydtase"/>
</dbReference>
<dbReference type="PANTHER" id="PTHR48079:SF6">
    <property type="entry name" value="NAD(P)-BINDING DOMAIN-CONTAINING PROTEIN-RELATED"/>
    <property type="match status" value="1"/>
</dbReference>
<dbReference type="GO" id="GO:0004029">
    <property type="term" value="F:aldehyde dehydrogenase (NAD+) activity"/>
    <property type="evidence" value="ECO:0007669"/>
    <property type="project" value="TreeGrafter"/>
</dbReference>
<feature type="compositionally biased region" description="Basic and acidic residues" evidence="1">
    <location>
        <begin position="135"/>
        <end position="149"/>
    </location>
</feature>
<dbReference type="KEGG" id="saqu:EJC51_22110"/>
<gene>
    <name evidence="3" type="ORF">EJC51_22110</name>
</gene>
<proteinExistence type="predicted"/>
<protein>
    <submittedName>
        <fullName evidence="3">NAD-dependent epimerase/dehydratase family protein</fullName>
    </submittedName>
</protein>
<evidence type="ECO:0000313" key="4">
    <source>
        <dbReference type="Proteomes" id="UP000280197"/>
    </source>
</evidence>
<dbReference type="InterPro" id="IPR051783">
    <property type="entry name" value="NAD(P)-dependent_oxidoreduct"/>
</dbReference>
<reference evidence="3 4" key="1">
    <citation type="submission" date="2018-12" db="EMBL/GenBank/DDBJ databases">
        <authorList>
            <person name="Li K."/>
        </authorList>
    </citation>
    <scope>NUCLEOTIDE SEQUENCE [LARGE SCALE GENOMIC DNA]</scope>
    <source>
        <strain evidence="4">CR22</strain>
    </source>
</reference>
<sequence length="345" mass="36247">MDVTGPPLQRVLVTGATGLLGGHVVRQLLDGGSAVTAVVRDPQRARALLPGHDQLTVLQGDVREPGALAPALPGHTAVIHTAAYFREYYAPGGHDPALLTATNVDAVTGLLDAAAAAGVPVVVHTSSIGTLGTRPDGRPSDEDTPEGRGTRANGYYASKLRSEEAVRAFGAERGVRVPIVLPGWMWGPGDAGPTSAGRLFASVAEGRLGGVPRAGNHVVDARDVADACVRAAAKGEHARRYIVAGDWVPLPEVCRIAARALGVTPPREVPARLALLMAALLETGGRLRGAAPTATREGVRALLEGDRRRVTSARAERELGVEFRPLERTLRDQADWYRAHRATVP</sequence>
<feature type="domain" description="NAD-dependent epimerase/dehydratase" evidence="2">
    <location>
        <begin position="11"/>
        <end position="243"/>
    </location>
</feature>
<dbReference type="RefSeq" id="WP_126272683.1">
    <property type="nucleotide sequence ID" value="NZ_CP034463.1"/>
</dbReference>
<dbReference type="Gene3D" id="3.40.50.720">
    <property type="entry name" value="NAD(P)-binding Rossmann-like Domain"/>
    <property type="match status" value="1"/>
</dbReference>
<evidence type="ECO:0000256" key="1">
    <source>
        <dbReference type="SAM" id="MobiDB-lite"/>
    </source>
</evidence>
<dbReference type="InterPro" id="IPR036291">
    <property type="entry name" value="NAD(P)-bd_dom_sf"/>
</dbReference>